<gene>
    <name evidence="6" type="ORF">QR680_009211</name>
</gene>
<dbReference type="AlphaFoldDB" id="A0AA39IKU4"/>
<feature type="region of interest" description="Disordered" evidence="4">
    <location>
        <begin position="526"/>
        <end position="558"/>
    </location>
</feature>
<dbReference type="InterPro" id="IPR036020">
    <property type="entry name" value="WW_dom_sf"/>
</dbReference>
<feature type="compositionally biased region" description="Basic and acidic residues" evidence="4">
    <location>
        <begin position="526"/>
        <end position="539"/>
    </location>
</feature>
<dbReference type="Pfam" id="PF14580">
    <property type="entry name" value="LRR_9"/>
    <property type="match status" value="1"/>
</dbReference>
<evidence type="ECO:0000313" key="7">
    <source>
        <dbReference type="Proteomes" id="UP001175271"/>
    </source>
</evidence>
<dbReference type="PROSITE" id="PS50020">
    <property type="entry name" value="WW_DOMAIN_2"/>
    <property type="match status" value="1"/>
</dbReference>
<dbReference type="SUPFAM" id="SSF51045">
    <property type="entry name" value="WW domain"/>
    <property type="match status" value="1"/>
</dbReference>
<dbReference type="PANTHER" id="PTHR11375:SF0">
    <property type="entry name" value="ACIDIC LEUCINE-RICH NUCLEAR PHOSPHOPROTEIN 32 FAMILY MEMBER A"/>
    <property type="match status" value="1"/>
</dbReference>
<evidence type="ECO:0000313" key="6">
    <source>
        <dbReference type="EMBL" id="KAK0425456.1"/>
    </source>
</evidence>
<feature type="region of interest" description="Disordered" evidence="4">
    <location>
        <begin position="143"/>
        <end position="451"/>
    </location>
</feature>
<keyword evidence="2" id="KW-0677">Repeat</keyword>
<feature type="compositionally biased region" description="Acidic residues" evidence="4">
    <location>
        <begin position="191"/>
        <end position="207"/>
    </location>
</feature>
<dbReference type="Proteomes" id="UP001175271">
    <property type="component" value="Unassembled WGS sequence"/>
</dbReference>
<dbReference type="PROSITE" id="PS51450">
    <property type="entry name" value="LRR"/>
    <property type="match status" value="1"/>
</dbReference>
<dbReference type="FunFam" id="3.80.10.10:FF:000131">
    <property type="entry name" value="acidic leucine-rich nuclear phosphoprotein 32-related protein-like"/>
    <property type="match status" value="1"/>
</dbReference>
<protein>
    <recommendedName>
        <fullName evidence="5">WW domain-containing protein</fullName>
    </recommendedName>
</protein>
<dbReference type="InterPro" id="IPR001202">
    <property type="entry name" value="WW_dom"/>
</dbReference>
<evidence type="ECO:0000259" key="5">
    <source>
        <dbReference type="PROSITE" id="PS50020"/>
    </source>
</evidence>
<keyword evidence="7" id="KW-1185">Reference proteome</keyword>
<feature type="compositionally biased region" description="Basic and acidic residues" evidence="4">
    <location>
        <begin position="432"/>
        <end position="444"/>
    </location>
</feature>
<dbReference type="SMART" id="SM00456">
    <property type="entry name" value="WW"/>
    <property type="match status" value="1"/>
</dbReference>
<name>A0AA39IKU4_9BILA</name>
<sequence>MEKRIETEIKGEKASEVTELNLDNCKATAVSGLTEEFENLANLSMINCGLTSLEGFPKLPNLVRLDISDNKISNFEPLATCTSLTNLLLCGNKVSAVSDLEPLKALTELQSLDLYNCEVTKKDNDKYREEVFAMFTNLKYLDGTDVNGDEAESDIDSLGEDAGEDAGDDDVGGEDEDEVGLSYLESSKVMDEDESEEYAPQDNDGEEQPSRGTKRKREEEGDDIVSACAMAERDRALSSSSRRPRSVGSWTEHFSSSGKRYFYNHKTEVSQWEKPHEWRDHERAQLAANAASLNAHIQQSHHTHQEPGPSGLGSSGKTAGKSSPKKRSPEKLSPKKDIVDLRRAAITNAHLHHRRSHDRPAAAATGTPGPSRTSNPRIRKTSTSTASPKVVAFAASSDPAETSGSRNVASLECNQEEMPMDVDEESRDGDETETKPEVKQEEPKPLFSDDPITFDPEKYAAFLPKDFNLHRRNLVEHVESESVRAESKAFGIQTQIDRLSQDIKCSRSLVQTAHVKVALVDKRLAHVREDRKRLEEKKPAPNRSISTSSHHSSMQSSS</sequence>
<feature type="compositionally biased region" description="Acidic residues" evidence="4">
    <location>
        <begin position="414"/>
        <end position="431"/>
    </location>
</feature>
<keyword evidence="1" id="KW-0433">Leucine-rich repeat</keyword>
<dbReference type="CDD" id="cd00201">
    <property type="entry name" value="WW"/>
    <property type="match status" value="1"/>
</dbReference>
<feature type="compositionally biased region" description="Polar residues" evidence="4">
    <location>
        <begin position="371"/>
        <end position="387"/>
    </location>
</feature>
<dbReference type="EMBL" id="JAUCMV010000001">
    <property type="protein sequence ID" value="KAK0425456.1"/>
    <property type="molecule type" value="Genomic_DNA"/>
</dbReference>
<dbReference type="GO" id="GO:0005634">
    <property type="term" value="C:nucleus"/>
    <property type="evidence" value="ECO:0007669"/>
    <property type="project" value="TreeGrafter"/>
</dbReference>
<dbReference type="PANTHER" id="PTHR11375">
    <property type="entry name" value="ACIDIC LEUCINE-RICH NUCLEAR PHOSPHOPROTEIN 32"/>
    <property type="match status" value="1"/>
</dbReference>
<dbReference type="InterPro" id="IPR032675">
    <property type="entry name" value="LRR_dom_sf"/>
</dbReference>
<feature type="compositionally biased region" description="Low complexity" evidence="4">
    <location>
        <begin position="285"/>
        <end position="295"/>
    </location>
</feature>
<dbReference type="Gene3D" id="2.20.70.10">
    <property type="match status" value="1"/>
</dbReference>
<dbReference type="InterPro" id="IPR001611">
    <property type="entry name" value="Leu-rich_rpt"/>
</dbReference>
<reference evidence="6" key="1">
    <citation type="submission" date="2023-06" db="EMBL/GenBank/DDBJ databases">
        <title>Genomic analysis of the entomopathogenic nematode Steinernema hermaphroditum.</title>
        <authorList>
            <person name="Schwarz E.M."/>
            <person name="Heppert J.K."/>
            <person name="Baniya A."/>
            <person name="Schwartz H.T."/>
            <person name="Tan C.-H."/>
            <person name="Antoshechkin I."/>
            <person name="Sternberg P.W."/>
            <person name="Goodrich-Blair H."/>
            <person name="Dillman A.R."/>
        </authorList>
    </citation>
    <scope>NUCLEOTIDE SEQUENCE</scope>
    <source>
        <strain evidence="6">PS9179</strain>
        <tissue evidence="6">Whole animal</tissue>
    </source>
</reference>
<feature type="compositionally biased region" description="Low complexity" evidence="4">
    <location>
        <begin position="361"/>
        <end position="370"/>
    </location>
</feature>
<dbReference type="Pfam" id="PF00397">
    <property type="entry name" value="WW"/>
    <property type="match status" value="1"/>
</dbReference>
<evidence type="ECO:0000256" key="2">
    <source>
        <dbReference type="ARBA" id="ARBA00022737"/>
    </source>
</evidence>
<dbReference type="PROSITE" id="PS01159">
    <property type="entry name" value="WW_DOMAIN_1"/>
    <property type="match status" value="1"/>
</dbReference>
<feature type="compositionally biased region" description="Basic and acidic residues" evidence="4">
    <location>
        <begin position="265"/>
        <end position="284"/>
    </location>
</feature>
<comment type="similarity">
    <text evidence="3">Belongs to the ANP32 family.</text>
</comment>
<dbReference type="SUPFAM" id="SSF52058">
    <property type="entry name" value="L domain-like"/>
    <property type="match status" value="1"/>
</dbReference>
<feature type="compositionally biased region" description="Polar residues" evidence="4">
    <location>
        <begin position="248"/>
        <end position="258"/>
    </location>
</feature>
<dbReference type="InterPro" id="IPR045081">
    <property type="entry name" value="AN32"/>
</dbReference>
<evidence type="ECO:0000256" key="4">
    <source>
        <dbReference type="SAM" id="MobiDB-lite"/>
    </source>
</evidence>
<dbReference type="GO" id="GO:0042393">
    <property type="term" value="F:histone binding"/>
    <property type="evidence" value="ECO:0007669"/>
    <property type="project" value="TreeGrafter"/>
</dbReference>
<feature type="domain" description="WW" evidence="5">
    <location>
        <begin position="250"/>
        <end position="277"/>
    </location>
</feature>
<proteinExistence type="inferred from homology"/>
<dbReference type="Gene3D" id="3.80.10.10">
    <property type="entry name" value="Ribonuclease Inhibitor"/>
    <property type="match status" value="1"/>
</dbReference>
<feature type="compositionally biased region" description="Basic and acidic residues" evidence="4">
    <location>
        <begin position="327"/>
        <end position="343"/>
    </location>
</feature>
<organism evidence="6 7">
    <name type="scientific">Steinernema hermaphroditum</name>
    <dbReference type="NCBI Taxonomy" id="289476"/>
    <lineage>
        <taxon>Eukaryota</taxon>
        <taxon>Metazoa</taxon>
        <taxon>Ecdysozoa</taxon>
        <taxon>Nematoda</taxon>
        <taxon>Chromadorea</taxon>
        <taxon>Rhabditida</taxon>
        <taxon>Tylenchina</taxon>
        <taxon>Panagrolaimomorpha</taxon>
        <taxon>Strongyloidoidea</taxon>
        <taxon>Steinernematidae</taxon>
        <taxon>Steinernema</taxon>
    </lineage>
</organism>
<feature type="compositionally biased region" description="Low complexity" evidence="4">
    <location>
        <begin position="544"/>
        <end position="558"/>
    </location>
</feature>
<feature type="compositionally biased region" description="Acidic residues" evidence="4">
    <location>
        <begin position="147"/>
        <end position="179"/>
    </location>
</feature>
<feature type="compositionally biased region" description="Polar residues" evidence="4">
    <location>
        <begin position="399"/>
        <end position="408"/>
    </location>
</feature>
<accession>A0AA39IKU4</accession>
<evidence type="ECO:0000256" key="1">
    <source>
        <dbReference type="ARBA" id="ARBA00022614"/>
    </source>
</evidence>
<evidence type="ECO:0000256" key="3">
    <source>
        <dbReference type="ARBA" id="ARBA00025777"/>
    </source>
</evidence>
<comment type="caution">
    <text evidence="6">The sequence shown here is derived from an EMBL/GenBank/DDBJ whole genome shotgun (WGS) entry which is preliminary data.</text>
</comment>